<keyword evidence="5" id="KW-0547">Nucleotide-binding</keyword>
<gene>
    <name evidence="12" type="ORF">FYJ85_11445</name>
</gene>
<dbReference type="EC" id="2.7.13.3" evidence="2"/>
<evidence type="ECO:0000256" key="5">
    <source>
        <dbReference type="ARBA" id="ARBA00022741"/>
    </source>
</evidence>
<keyword evidence="6" id="KW-0418">Kinase</keyword>
<dbReference type="SMART" id="SM00387">
    <property type="entry name" value="HATPase_c"/>
    <property type="match status" value="1"/>
</dbReference>
<evidence type="ECO:0000259" key="10">
    <source>
        <dbReference type="PROSITE" id="PS50109"/>
    </source>
</evidence>
<evidence type="ECO:0000256" key="9">
    <source>
        <dbReference type="SAM" id="Phobius"/>
    </source>
</evidence>
<dbReference type="NCBIfam" id="TIGR00229">
    <property type="entry name" value="sensory_box"/>
    <property type="match status" value="1"/>
</dbReference>
<dbReference type="Pfam" id="PF13188">
    <property type="entry name" value="PAS_8"/>
    <property type="match status" value="1"/>
</dbReference>
<feature type="transmembrane region" description="Helical" evidence="9">
    <location>
        <begin position="36"/>
        <end position="55"/>
    </location>
</feature>
<dbReference type="AlphaFoldDB" id="A0A844G402"/>
<dbReference type="SUPFAM" id="SSF55874">
    <property type="entry name" value="ATPase domain of HSP90 chaperone/DNA topoisomerase II/histidine kinase"/>
    <property type="match status" value="1"/>
</dbReference>
<evidence type="ECO:0000259" key="11">
    <source>
        <dbReference type="PROSITE" id="PS50112"/>
    </source>
</evidence>
<evidence type="ECO:0000256" key="6">
    <source>
        <dbReference type="ARBA" id="ARBA00022777"/>
    </source>
</evidence>
<dbReference type="InterPro" id="IPR036890">
    <property type="entry name" value="HATPase_C_sf"/>
</dbReference>
<comment type="caution">
    <text evidence="12">The sequence shown here is derived from an EMBL/GenBank/DDBJ whole genome shotgun (WGS) entry which is preliminary data.</text>
</comment>
<organism evidence="12 13">
    <name type="scientific">Victivallis lenta</name>
    <dbReference type="NCBI Taxonomy" id="2606640"/>
    <lineage>
        <taxon>Bacteria</taxon>
        <taxon>Pseudomonadati</taxon>
        <taxon>Lentisphaerota</taxon>
        <taxon>Lentisphaeria</taxon>
        <taxon>Victivallales</taxon>
        <taxon>Victivallaceae</taxon>
        <taxon>Victivallis</taxon>
    </lineage>
</organism>
<keyword evidence="9" id="KW-0812">Transmembrane</keyword>
<dbReference type="InterPro" id="IPR005467">
    <property type="entry name" value="His_kinase_dom"/>
</dbReference>
<dbReference type="Gene3D" id="3.30.450.20">
    <property type="entry name" value="PAS domain"/>
    <property type="match status" value="1"/>
</dbReference>
<feature type="transmembrane region" description="Helical" evidence="9">
    <location>
        <begin position="92"/>
        <end position="109"/>
    </location>
</feature>
<comment type="catalytic activity">
    <reaction evidence="1">
        <text>ATP + protein L-histidine = ADP + protein N-phospho-L-histidine.</text>
        <dbReference type="EC" id="2.7.13.3"/>
    </reaction>
</comment>
<keyword evidence="8" id="KW-0902">Two-component regulatory system</keyword>
<dbReference type="InterPro" id="IPR036097">
    <property type="entry name" value="HisK_dim/P_sf"/>
</dbReference>
<dbReference type="Pfam" id="PF20973">
    <property type="entry name" value="VUPS"/>
    <property type="match status" value="1"/>
</dbReference>
<keyword evidence="7" id="KW-0067">ATP-binding</keyword>
<feature type="domain" description="PAS" evidence="11">
    <location>
        <begin position="265"/>
        <end position="301"/>
    </location>
</feature>
<dbReference type="PANTHER" id="PTHR43065">
    <property type="entry name" value="SENSOR HISTIDINE KINASE"/>
    <property type="match status" value="1"/>
</dbReference>
<protein>
    <recommendedName>
        <fullName evidence="2">histidine kinase</fullName>
        <ecNumber evidence="2">2.7.13.3</ecNumber>
    </recommendedName>
</protein>
<dbReference type="PRINTS" id="PR00344">
    <property type="entry name" value="BCTRLSENSOR"/>
</dbReference>
<keyword evidence="9" id="KW-1133">Transmembrane helix</keyword>
<dbReference type="InterPro" id="IPR003594">
    <property type="entry name" value="HATPase_dom"/>
</dbReference>
<dbReference type="InterPro" id="IPR003661">
    <property type="entry name" value="HisK_dim/P_dom"/>
</dbReference>
<feature type="domain" description="Histidine kinase" evidence="10">
    <location>
        <begin position="405"/>
        <end position="635"/>
    </location>
</feature>
<dbReference type="InterPro" id="IPR004358">
    <property type="entry name" value="Sig_transdc_His_kin-like_C"/>
</dbReference>
<dbReference type="Pfam" id="PF02518">
    <property type="entry name" value="HATPase_c"/>
    <property type="match status" value="1"/>
</dbReference>
<dbReference type="PROSITE" id="PS50109">
    <property type="entry name" value="HIS_KIN"/>
    <property type="match status" value="1"/>
</dbReference>
<dbReference type="EMBL" id="VUNS01000011">
    <property type="protein sequence ID" value="MST97652.1"/>
    <property type="molecule type" value="Genomic_DNA"/>
</dbReference>
<dbReference type="GO" id="GO:0000155">
    <property type="term" value="F:phosphorelay sensor kinase activity"/>
    <property type="evidence" value="ECO:0007669"/>
    <property type="project" value="InterPro"/>
</dbReference>
<evidence type="ECO:0000256" key="3">
    <source>
        <dbReference type="ARBA" id="ARBA00022553"/>
    </source>
</evidence>
<dbReference type="CDD" id="cd00130">
    <property type="entry name" value="PAS"/>
    <property type="match status" value="1"/>
</dbReference>
<dbReference type="RefSeq" id="WP_154418673.1">
    <property type="nucleotide sequence ID" value="NZ_VUNS01000011.1"/>
</dbReference>
<feature type="transmembrane region" description="Helical" evidence="9">
    <location>
        <begin position="6"/>
        <end position="24"/>
    </location>
</feature>
<dbReference type="Gene3D" id="3.30.565.10">
    <property type="entry name" value="Histidine kinase-like ATPase, C-terminal domain"/>
    <property type="match status" value="1"/>
</dbReference>
<dbReference type="PANTHER" id="PTHR43065:SF46">
    <property type="entry name" value="C4-DICARBOXYLATE TRANSPORT SENSOR PROTEIN DCTB"/>
    <property type="match status" value="1"/>
</dbReference>
<dbReference type="PROSITE" id="PS50112">
    <property type="entry name" value="PAS"/>
    <property type="match status" value="1"/>
</dbReference>
<dbReference type="SUPFAM" id="SSF55785">
    <property type="entry name" value="PYP-like sensor domain (PAS domain)"/>
    <property type="match status" value="1"/>
</dbReference>
<evidence type="ECO:0000256" key="1">
    <source>
        <dbReference type="ARBA" id="ARBA00000085"/>
    </source>
</evidence>
<sequence>MEHFHALLLTFLEMTFIFVGLGMLYSQRRAIGKAPFYMALGLLFLFSHFVSAAEIRTVLFGTIDFEVGRIVIFLPILTAYLMVYITEGTLAAQRIIIGAAVLFGLYLYLGELTRLQCNWYGFSLTSGTEAVTLDNLLGGSRNSMNLVALSHLFDFLVLPIAYTRFKNFGLGRFFCILGALLTALLLGALLSQIIALIYGLPASFFNGNFIARLIAGFWLAVMLGIYLAKIEVDIRSGGKSPLDILFAFVGSYSRSKELEANLREWTDRYRLVLENAGEMIVMLTSDGRIIDANFSAARLLGSANPGELTNRRLFPRMRVLDRPGLTLGAELDGPVRFQCRLDEKSPESKLLSCSLSPMRIRGQLLLVLIGRDVTEESKLAEEKARLAEQLVHSQRIEALGMLAGGIAHDFNNYIHAILGHIDVINYLHQPDDPEVLNHLEKISTIAEQAGHLTSQLLGFARKGKYQVTDLDLRQLLENSLGLLGPRKQRDLSVSVDVPDDLKPVRADSLQLQQVMLNLMINAIDAMANNKGEQILTITAGPADASPVPLEPPPERAGINPADYLFIRVSDNGCGMTEATQRKLFEPFFTTKPVGKGTGMGLAMVYGTVTNHQGWIQLESAPGEGTTFYLFLPAGQGKVKS</sequence>
<feature type="transmembrane region" description="Helical" evidence="9">
    <location>
        <begin position="174"/>
        <end position="197"/>
    </location>
</feature>
<dbReference type="GO" id="GO:0005524">
    <property type="term" value="F:ATP binding"/>
    <property type="evidence" value="ECO:0007669"/>
    <property type="project" value="UniProtKB-KW"/>
</dbReference>
<dbReference type="Gene3D" id="1.10.287.130">
    <property type="match status" value="1"/>
</dbReference>
<evidence type="ECO:0000313" key="12">
    <source>
        <dbReference type="EMBL" id="MST97652.1"/>
    </source>
</evidence>
<evidence type="ECO:0000256" key="2">
    <source>
        <dbReference type="ARBA" id="ARBA00012438"/>
    </source>
</evidence>
<evidence type="ECO:0000256" key="8">
    <source>
        <dbReference type="ARBA" id="ARBA00023012"/>
    </source>
</evidence>
<dbReference type="CDD" id="cd00082">
    <property type="entry name" value="HisKA"/>
    <property type="match status" value="1"/>
</dbReference>
<keyword evidence="13" id="KW-1185">Reference proteome</keyword>
<keyword evidence="4" id="KW-0808">Transferase</keyword>
<keyword evidence="9" id="KW-0472">Membrane</keyword>
<name>A0A844G402_9BACT</name>
<reference evidence="12 13" key="1">
    <citation type="submission" date="2019-08" db="EMBL/GenBank/DDBJ databases">
        <title>In-depth cultivation of the pig gut microbiome towards novel bacterial diversity and tailored functional studies.</title>
        <authorList>
            <person name="Wylensek D."/>
            <person name="Hitch T.C.A."/>
            <person name="Clavel T."/>
        </authorList>
    </citation>
    <scope>NUCLEOTIDE SEQUENCE [LARGE SCALE GENOMIC DNA]</scope>
    <source>
        <strain evidence="12 13">BBE-744-WT-12</strain>
    </source>
</reference>
<feature type="transmembrane region" description="Helical" evidence="9">
    <location>
        <begin position="67"/>
        <end position="85"/>
    </location>
</feature>
<evidence type="ECO:0000256" key="7">
    <source>
        <dbReference type="ARBA" id="ARBA00022840"/>
    </source>
</evidence>
<feature type="transmembrane region" description="Helical" evidence="9">
    <location>
        <begin position="209"/>
        <end position="228"/>
    </location>
</feature>
<dbReference type="InterPro" id="IPR000014">
    <property type="entry name" value="PAS"/>
</dbReference>
<evidence type="ECO:0000256" key="4">
    <source>
        <dbReference type="ARBA" id="ARBA00022679"/>
    </source>
</evidence>
<dbReference type="Proteomes" id="UP000435649">
    <property type="component" value="Unassembled WGS sequence"/>
</dbReference>
<dbReference type="InterPro" id="IPR048533">
    <property type="entry name" value="VUPS"/>
</dbReference>
<dbReference type="InterPro" id="IPR035965">
    <property type="entry name" value="PAS-like_dom_sf"/>
</dbReference>
<keyword evidence="3" id="KW-0597">Phosphoprotein</keyword>
<accession>A0A844G402</accession>
<dbReference type="SUPFAM" id="SSF47384">
    <property type="entry name" value="Homodimeric domain of signal transducing histidine kinase"/>
    <property type="match status" value="1"/>
</dbReference>
<proteinExistence type="predicted"/>
<evidence type="ECO:0000313" key="13">
    <source>
        <dbReference type="Proteomes" id="UP000435649"/>
    </source>
</evidence>